<sequence>MFFLDFQENNQQEFPKNKMFADVLLALPLGVILAFTIGPVFFVLLETAITKGFRAAIAFDGGVVLADVVFILVAYFTTSGLLQKVKDDPLLFIIGGLIMISYGLISFIKLKKDFHQKNKIESTDNHLYMKKVNYIALFVKGFLLNFINIGVLGFWLGIIIVFAPQLDMNTNRIVVFFSSIILIYFLVDIIKILIAKQLKNKLTAFHIYKVKRTISIILLVFGLFLLAQGIFPEGKEKLNEIFTENPE</sequence>
<evidence type="ECO:0000313" key="8">
    <source>
        <dbReference type="Proteomes" id="UP000398217"/>
    </source>
</evidence>
<evidence type="ECO:0000256" key="3">
    <source>
        <dbReference type="ARBA" id="ARBA00022692"/>
    </source>
</evidence>
<evidence type="ECO:0000256" key="5">
    <source>
        <dbReference type="ARBA" id="ARBA00023136"/>
    </source>
</evidence>
<feature type="transmembrane region" description="Helical" evidence="6">
    <location>
        <begin position="20"/>
        <end position="45"/>
    </location>
</feature>
<proteinExistence type="predicted"/>
<keyword evidence="3 6" id="KW-0812">Transmembrane</keyword>
<feature type="transmembrane region" description="Helical" evidence="6">
    <location>
        <begin position="57"/>
        <end position="78"/>
    </location>
</feature>
<evidence type="ECO:0000313" key="7">
    <source>
        <dbReference type="EMBL" id="GET45629.1"/>
    </source>
</evidence>
<keyword evidence="8" id="KW-1185">Reference proteome</keyword>
<feature type="transmembrane region" description="Helical" evidence="6">
    <location>
        <begin position="137"/>
        <end position="161"/>
    </location>
</feature>
<dbReference type="Pfam" id="PF01810">
    <property type="entry name" value="LysE"/>
    <property type="match status" value="1"/>
</dbReference>
<dbReference type="InterPro" id="IPR001123">
    <property type="entry name" value="LeuE-type"/>
</dbReference>
<dbReference type="PANTHER" id="PTHR30086:SF20">
    <property type="entry name" value="ARGININE EXPORTER PROTEIN ARGO-RELATED"/>
    <property type="match status" value="1"/>
</dbReference>
<dbReference type="GO" id="GO:0015171">
    <property type="term" value="F:amino acid transmembrane transporter activity"/>
    <property type="evidence" value="ECO:0007669"/>
    <property type="project" value="TreeGrafter"/>
</dbReference>
<gene>
    <name evidence="7" type="ORF">RCZ01_09310</name>
</gene>
<feature type="transmembrane region" description="Helical" evidence="6">
    <location>
        <begin position="173"/>
        <end position="194"/>
    </location>
</feature>
<evidence type="ECO:0000256" key="2">
    <source>
        <dbReference type="ARBA" id="ARBA00022475"/>
    </source>
</evidence>
<comment type="subcellular location">
    <subcellularLocation>
        <location evidence="1">Cell membrane</location>
        <topology evidence="1">Multi-pass membrane protein</topology>
    </subcellularLocation>
</comment>
<name>A0A5M4B7P2_9FLAO</name>
<evidence type="ECO:0000256" key="6">
    <source>
        <dbReference type="SAM" id="Phobius"/>
    </source>
</evidence>
<dbReference type="EMBL" id="BLBC01000005">
    <property type="protein sequence ID" value="GET45629.1"/>
    <property type="molecule type" value="Genomic_DNA"/>
</dbReference>
<dbReference type="Proteomes" id="UP000398217">
    <property type="component" value="Unassembled WGS sequence"/>
</dbReference>
<organism evidence="7 8">
    <name type="scientific">Capnocytophaga felis</name>
    <dbReference type="NCBI Taxonomy" id="2267611"/>
    <lineage>
        <taxon>Bacteria</taxon>
        <taxon>Pseudomonadati</taxon>
        <taxon>Bacteroidota</taxon>
        <taxon>Flavobacteriia</taxon>
        <taxon>Flavobacteriales</taxon>
        <taxon>Flavobacteriaceae</taxon>
        <taxon>Capnocytophaga</taxon>
    </lineage>
</organism>
<dbReference type="GO" id="GO:0005886">
    <property type="term" value="C:plasma membrane"/>
    <property type="evidence" value="ECO:0007669"/>
    <property type="project" value="UniProtKB-SubCell"/>
</dbReference>
<feature type="transmembrane region" description="Helical" evidence="6">
    <location>
        <begin position="214"/>
        <end position="231"/>
    </location>
</feature>
<dbReference type="PANTHER" id="PTHR30086">
    <property type="entry name" value="ARGININE EXPORTER PROTEIN ARGO"/>
    <property type="match status" value="1"/>
</dbReference>
<dbReference type="AlphaFoldDB" id="A0A5M4B7P2"/>
<reference evidence="8" key="1">
    <citation type="journal article" date="2020" name="Int. J. Syst. Evol. Microbiol.">
        <title>Capnocytophaga felis sp. nov. isolated from the feline oral cavity.</title>
        <authorList>
            <person name="Suzuki M."/>
            <person name="Umeda K."/>
            <person name="Kimura M."/>
            <person name="Imaoka K."/>
            <person name="Morikawa S."/>
            <person name="Maeda K."/>
        </authorList>
    </citation>
    <scope>NUCLEOTIDE SEQUENCE [LARGE SCALE GENOMIC DNA]</scope>
    <source>
        <strain evidence="8">KC07070</strain>
    </source>
</reference>
<evidence type="ECO:0000256" key="1">
    <source>
        <dbReference type="ARBA" id="ARBA00004651"/>
    </source>
</evidence>
<evidence type="ECO:0000256" key="4">
    <source>
        <dbReference type="ARBA" id="ARBA00022989"/>
    </source>
</evidence>
<comment type="caution">
    <text evidence="7">The sequence shown here is derived from an EMBL/GenBank/DDBJ whole genome shotgun (WGS) entry which is preliminary data.</text>
</comment>
<keyword evidence="2" id="KW-1003">Cell membrane</keyword>
<feature type="transmembrane region" description="Helical" evidence="6">
    <location>
        <begin position="90"/>
        <end position="110"/>
    </location>
</feature>
<accession>A0A5M4B7P2</accession>
<keyword evidence="5 6" id="KW-0472">Membrane</keyword>
<protein>
    <submittedName>
        <fullName evidence="7">Lysine transporter LysE</fullName>
    </submittedName>
</protein>
<keyword evidence="4 6" id="KW-1133">Transmembrane helix</keyword>